<dbReference type="WBParaSite" id="Csp11.Scaffold629.g12657.t1">
    <property type="protein sequence ID" value="Csp11.Scaffold629.g12657.t1"/>
    <property type="gene ID" value="Csp11.Scaffold629.g12657"/>
</dbReference>
<evidence type="ECO:0000313" key="2">
    <source>
        <dbReference type="Proteomes" id="UP000095282"/>
    </source>
</evidence>
<sequence length="296" mass="35217">MIFMFQMIIRKAIFFADDTTEPIFQASQFQGYHHEKRELSEQGGEKYFENQYGKPENLIEFEVDEKMKEESEKRKQEEEAKKREEKSKEAMDKVRAFLVKAHKKDEEKQRNGETSESAKQLLEQLIKAYPNHTSDLEIANREAIMEFEELQHLDDIREIVRDIPIPDAFCDKCCYPLHEIVDSMTLRVLMADIYEYHFYPKRKTHFHHGPICWLEETPRIEDDYKNEPPSVHTDKWNSPLFDSDLIVSTELLGDDIKAFRKFGFKTLLSTGYEKIDRRLSGPNVALRRNKSWYYEV</sequence>
<dbReference type="AlphaFoldDB" id="A0A1I7TX26"/>
<keyword evidence="2" id="KW-1185">Reference proteome</keyword>
<reference evidence="3" key="1">
    <citation type="submission" date="2016-11" db="UniProtKB">
        <authorList>
            <consortium name="WormBaseParasite"/>
        </authorList>
    </citation>
    <scope>IDENTIFICATION</scope>
</reference>
<evidence type="ECO:0000256" key="1">
    <source>
        <dbReference type="SAM" id="MobiDB-lite"/>
    </source>
</evidence>
<name>A0A1I7TX26_9PELO</name>
<feature type="region of interest" description="Disordered" evidence="1">
    <location>
        <begin position="66"/>
        <end position="89"/>
    </location>
</feature>
<dbReference type="Proteomes" id="UP000095282">
    <property type="component" value="Unplaced"/>
</dbReference>
<evidence type="ECO:0000313" key="3">
    <source>
        <dbReference type="WBParaSite" id="Csp11.Scaffold629.g12657.t1"/>
    </source>
</evidence>
<proteinExistence type="predicted"/>
<protein>
    <submittedName>
        <fullName evidence="3">Uncharacterized protein</fullName>
    </submittedName>
</protein>
<dbReference type="eggNOG" id="KOG2429">
    <property type="taxonomic scope" value="Eukaryota"/>
</dbReference>
<accession>A0A1I7TX26</accession>
<dbReference type="STRING" id="1561998.A0A1I7TX26"/>
<organism evidence="2 3">
    <name type="scientific">Caenorhabditis tropicalis</name>
    <dbReference type="NCBI Taxonomy" id="1561998"/>
    <lineage>
        <taxon>Eukaryota</taxon>
        <taxon>Metazoa</taxon>
        <taxon>Ecdysozoa</taxon>
        <taxon>Nematoda</taxon>
        <taxon>Chromadorea</taxon>
        <taxon>Rhabditida</taxon>
        <taxon>Rhabditina</taxon>
        <taxon>Rhabditomorpha</taxon>
        <taxon>Rhabditoidea</taxon>
        <taxon>Rhabditidae</taxon>
        <taxon>Peloderinae</taxon>
        <taxon>Caenorhabditis</taxon>
    </lineage>
</organism>